<proteinExistence type="predicted"/>
<dbReference type="EMBL" id="JBAHYK010002109">
    <property type="protein sequence ID" value="KAL0565821.1"/>
    <property type="molecule type" value="Genomic_DNA"/>
</dbReference>
<accession>A0ABR3ESP8</accession>
<dbReference type="Proteomes" id="UP001465976">
    <property type="component" value="Unassembled WGS sequence"/>
</dbReference>
<feature type="region of interest" description="Disordered" evidence="1">
    <location>
        <begin position="188"/>
        <end position="245"/>
    </location>
</feature>
<evidence type="ECO:0000256" key="1">
    <source>
        <dbReference type="SAM" id="MobiDB-lite"/>
    </source>
</evidence>
<sequence>MSTAAPTLRRSNRSQRAPVQPDATPTSTRGTWSMRHESPTPGMRANGLLSDEAGSDDEDHVNDEITIESNGDTMVGVNVDTAVGNNLDIAGDVDAAAGGDVDTTDGASYSSSGVGERNPADGDATLEAHSVGSQDSSTDDRGYHDVQHIEIVEIQDENDVESLDPAQERQRRMDFLLRTLRDELTADPTTDAVAGPAGPPYVDASLTSGTGAVVAGGEGQPHQDTHGEAYAEYDSQGGVGVPDRP</sequence>
<name>A0ABR3ESP8_9AGAR</name>
<reference evidence="2 3" key="1">
    <citation type="submission" date="2024-02" db="EMBL/GenBank/DDBJ databases">
        <title>A draft genome for the cacao thread blight pathogen Marasmius crinis-equi.</title>
        <authorList>
            <person name="Cohen S.P."/>
            <person name="Baruah I.K."/>
            <person name="Amoako-Attah I."/>
            <person name="Bukari Y."/>
            <person name="Meinhardt L.W."/>
            <person name="Bailey B.A."/>
        </authorList>
    </citation>
    <scope>NUCLEOTIDE SEQUENCE [LARGE SCALE GENOMIC DNA]</scope>
    <source>
        <strain evidence="2 3">GH-76</strain>
    </source>
</reference>
<keyword evidence="3" id="KW-1185">Reference proteome</keyword>
<gene>
    <name evidence="2" type="ORF">V5O48_016198</name>
</gene>
<feature type="region of interest" description="Disordered" evidence="1">
    <location>
        <begin position="96"/>
        <end position="142"/>
    </location>
</feature>
<evidence type="ECO:0000313" key="2">
    <source>
        <dbReference type="EMBL" id="KAL0565821.1"/>
    </source>
</evidence>
<feature type="compositionally biased region" description="Low complexity" evidence="1">
    <location>
        <begin position="96"/>
        <end position="107"/>
    </location>
</feature>
<evidence type="ECO:0000313" key="3">
    <source>
        <dbReference type="Proteomes" id="UP001465976"/>
    </source>
</evidence>
<protein>
    <submittedName>
        <fullName evidence="2">Uncharacterized protein</fullName>
    </submittedName>
</protein>
<feature type="region of interest" description="Disordered" evidence="1">
    <location>
        <begin position="1"/>
        <end position="64"/>
    </location>
</feature>
<comment type="caution">
    <text evidence="2">The sequence shown here is derived from an EMBL/GenBank/DDBJ whole genome shotgun (WGS) entry which is preliminary data.</text>
</comment>
<organism evidence="2 3">
    <name type="scientific">Marasmius crinis-equi</name>
    <dbReference type="NCBI Taxonomy" id="585013"/>
    <lineage>
        <taxon>Eukaryota</taxon>
        <taxon>Fungi</taxon>
        <taxon>Dikarya</taxon>
        <taxon>Basidiomycota</taxon>
        <taxon>Agaricomycotina</taxon>
        <taxon>Agaricomycetes</taxon>
        <taxon>Agaricomycetidae</taxon>
        <taxon>Agaricales</taxon>
        <taxon>Marasmiineae</taxon>
        <taxon>Marasmiaceae</taxon>
        <taxon>Marasmius</taxon>
    </lineage>
</organism>